<sequence>ILVITLQAFIFMVLTIVYLSMAHEDH</sequence>
<comment type="subcellular location">
    <subcellularLocation>
        <location evidence="1">Membrane</location>
        <topology evidence="1">Multi-pass membrane protein</topology>
    </subcellularLocation>
</comment>
<evidence type="ECO:0000256" key="8">
    <source>
        <dbReference type="ARBA" id="ARBA00023065"/>
    </source>
</evidence>
<dbReference type="GO" id="GO:0016787">
    <property type="term" value="F:hydrolase activity"/>
    <property type="evidence" value="ECO:0007669"/>
    <property type="project" value="UniProtKB-KW"/>
</dbReference>
<evidence type="ECO:0000256" key="11">
    <source>
        <dbReference type="SAM" id="Phobius"/>
    </source>
</evidence>
<dbReference type="GO" id="GO:0045259">
    <property type="term" value="C:proton-transporting ATP synthase complex"/>
    <property type="evidence" value="ECO:0007669"/>
    <property type="project" value="UniProtKB-KW"/>
</dbReference>
<evidence type="ECO:0000256" key="2">
    <source>
        <dbReference type="ARBA" id="ARBA00006810"/>
    </source>
</evidence>
<name>A0A3C1KSD2_9GAMM</name>
<gene>
    <name evidence="12" type="ORF">DCP75_16290</name>
</gene>
<dbReference type="InterPro" id="IPR035908">
    <property type="entry name" value="F0_ATP_A_sf"/>
</dbReference>
<keyword evidence="6" id="KW-0375">Hydrogen ion transport</keyword>
<keyword evidence="3" id="KW-0813">Transport</keyword>
<keyword evidence="5 11" id="KW-0812">Transmembrane</keyword>
<dbReference type="EMBL" id="DMND01000218">
    <property type="protein sequence ID" value="HAN29244.1"/>
    <property type="molecule type" value="Genomic_DNA"/>
</dbReference>
<dbReference type="GO" id="GO:1902600">
    <property type="term" value="P:proton transmembrane transport"/>
    <property type="evidence" value="ECO:0007669"/>
    <property type="project" value="UniProtKB-KW"/>
</dbReference>
<feature type="non-terminal residue" evidence="12">
    <location>
        <position position="1"/>
    </location>
</feature>
<organism evidence="12 13">
    <name type="scientific">Haliea salexigens</name>
    <dbReference type="NCBI Taxonomy" id="287487"/>
    <lineage>
        <taxon>Bacteria</taxon>
        <taxon>Pseudomonadati</taxon>
        <taxon>Pseudomonadota</taxon>
        <taxon>Gammaproteobacteria</taxon>
        <taxon>Cellvibrionales</taxon>
        <taxon>Halieaceae</taxon>
        <taxon>Haliea</taxon>
    </lineage>
</organism>
<comment type="similarity">
    <text evidence="2">Belongs to the ATPase A chain family.</text>
</comment>
<reference evidence="12 13" key="1">
    <citation type="journal article" date="2018" name="Nat. Biotechnol.">
        <title>A standardized bacterial taxonomy based on genome phylogeny substantially revises the tree of life.</title>
        <authorList>
            <person name="Parks D.H."/>
            <person name="Chuvochina M."/>
            <person name="Waite D.W."/>
            <person name="Rinke C."/>
            <person name="Skarshewski A."/>
            <person name="Chaumeil P.A."/>
            <person name="Hugenholtz P."/>
        </authorList>
    </citation>
    <scope>NUCLEOTIDE SEQUENCE [LARGE SCALE GENOMIC DNA]</scope>
    <source>
        <strain evidence="12">UBA9158</strain>
    </source>
</reference>
<evidence type="ECO:0000256" key="4">
    <source>
        <dbReference type="ARBA" id="ARBA00022547"/>
    </source>
</evidence>
<accession>A0A3C1KSD2</accession>
<evidence type="ECO:0000256" key="10">
    <source>
        <dbReference type="ARBA" id="ARBA00023310"/>
    </source>
</evidence>
<dbReference type="EC" id="3.6.3.14" evidence="12"/>
<evidence type="ECO:0000256" key="6">
    <source>
        <dbReference type="ARBA" id="ARBA00022781"/>
    </source>
</evidence>
<dbReference type="GO" id="GO:0006754">
    <property type="term" value="P:ATP biosynthetic process"/>
    <property type="evidence" value="ECO:0007669"/>
    <property type="project" value="UniProtKB-KW"/>
</dbReference>
<keyword evidence="7 11" id="KW-1133">Transmembrane helix</keyword>
<dbReference type="AlphaFoldDB" id="A0A3C1KSD2"/>
<keyword evidence="4" id="KW-0138">CF(0)</keyword>
<proteinExistence type="inferred from homology"/>
<evidence type="ECO:0000313" key="12">
    <source>
        <dbReference type="EMBL" id="HAN29244.1"/>
    </source>
</evidence>
<evidence type="ECO:0000256" key="3">
    <source>
        <dbReference type="ARBA" id="ARBA00022448"/>
    </source>
</evidence>
<evidence type="ECO:0000256" key="5">
    <source>
        <dbReference type="ARBA" id="ARBA00022692"/>
    </source>
</evidence>
<dbReference type="Gene3D" id="1.20.120.220">
    <property type="entry name" value="ATP synthase, F0 complex, subunit A"/>
    <property type="match status" value="1"/>
</dbReference>
<feature type="transmembrane region" description="Helical" evidence="11">
    <location>
        <begin position="6"/>
        <end position="22"/>
    </location>
</feature>
<keyword evidence="9 11" id="KW-0472">Membrane</keyword>
<dbReference type="Proteomes" id="UP000259273">
    <property type="component" value="Unassembled WGS sequence"/>
</dbReference>
<evidence type="ECO:0000256" key="7">
    <source>
        <dbReference type="ARBA" id="ARBA00022989"/>
    </source>
</evidence>
<evidence type="ECO:0000256" key="1">
    <source>
        <dbReference type="ARBA" id="ARBA00004141"/>
    </source>
</evidence>
<keyword evidence="12" id="KW-0378">Hydrolase</keyword>
<protein>
    <submittedName>
        <fullName evidence="12">F0F1 ATP synthase subunit A</fullName>
        <ecNumber evidence="12">3.6.3.14</ecNumber>
    </submittedName>
</protein>
<evidence type="ECO:0000313" key="13">
    <source>
        <dbReference type="Proteomes" id="UP000259273"/>
    </source>
</evidence>
<keyword evidence="10" id="KW-0066">ATP synthesis</keyword>
<comment type="caution">
    <text evidence="12">The sequence shown here is derived from an EMBL/GenBank/DDBJ whole genome shotgun (WGS) entry which is preliminary data.</text>
</comment>
<keyword evidence="8" id="KW-0406">Ion transport</keyword>
<evidence type="ECO:0000256" key="9">
    <source>
        <dbReference type="ARBA" id="ARBA00023136"/>
    </source>
</evidence>